<proteinExistence type="predicted"/>
<feature type="domain" description="L-tryptophan decarboxylase PsiD-like" evidence="3">
    <location>
        <begin position="52"/>
        <end position="184"/>
    </location>
</feature>
<keyword evidence="2" id="KW-0456">Lyase</keyword>
<dbReference type="InterPro" id="IPR022237">
    <property type="entry name" value="PsiD-like"/>
</dbReference>
<evidence type="ECO:0000259" key="3">
    <source>
        <dbReference type="Pfam" id="PF12588"/>
    </source>
</evidence>
<comment type="caution">
    <text evidence="4">The sequence shown here is derived from an EMBL/GenBank/DDBJ whole genome shotgun (WGS) entry which is preliminary data.</text>
</comment>
<dbReference type="PANTHER" id="PTHR10067">
    <property type="entry name" value="PHOSPHATIDYLSERINE DECARBOXYLASE"/>
    <property type="match status" value="1"/>
</dbReference>
<evidence type="ECO:0000256" key="2">
    <source>
        <dbReference type="ARBA" id="ARBA00023239"/>
    </source>
</evidence>
<evidence type="ECO:0000313" key="5">
    <source>
        <dbReference type="Proteomes" id="UP001498398"/>
    </source>
</evidence>
<dbReference type="InterPro" id="IPR003817">
    <property type="entry name" value="PS_Dcarbxylase"/>
</dbReference>
<evidence type="ECO:0000256" key="1">
    <source>
        <dbReference type="ARBA" id="ARBA00022793"/>
    </source>
</evidence>
<dbReference type="Proteomes" id="UP001498398">
    <property type="component" value="Unassembled WGS sequence"/>
</dbReference>
<dbReference type="PANTHER" id="PTHR10067:SF9">
    <property type="entry name" value="PHOSPHATIDYLSERINE DECARBOXYLASE FAMILY PROTEIN (AFU_ORTHOLOGUE AFUA_7G01730)"/>
    <property type="match status" value="1"/>
</dbReference>
<accession>A0ABR1JN92</accession>
<reference evidence="4 5" key="1">
    <citation type="submission" date="2024-01" db="EMBL/GenBank/DDBJ databases">
        <title>A draft genome for the cacao thread blight pathogen Marasmiellus scandens.</title>
        <authorList>
            <person name="Baruah I.K."/>
            <person name="Leung J."/>
            <person name="Bukari Y."/>
            <person name="Amoako-Attah I."/>
            <person name="Meinhardt L.W."/>
            <person name="Bailey B.A."/>
            <person name="Cohen S.P."/>
        </authorList>
    </citation>
    <scope>NUCLEOTIDE SEQUENCE [LARGE SCALE GENOMIC DNA]</scope>
    <source>
        <strain evidence="4 5">GH-19</strain>
    </source>
</reference>
<organism evidence="4 5">
    <name type="scientific">Marasmiellus scandens</name>
    <dbReference type="NCBI Taxonomy" id="2682957"/>
    <lineage>
        <taxon>Eukaryota</taxon>
        <taxon>Fungi</taxon>
        <taxon>Dikarya</taxon>
        <taxon>Basidiomycota</taxon>
        <taxon>Agaricomycotina</taxon>
        <taxon>Agaricomycetes</taxon>
        <taxon>Agaricomycetidae</taxon>
        <taxon>Agaricales</taxon>
        <taxon>Marasmiineae</taxon>
        <taxon>Omphalotaceae</taxon>
        <taxon>Marasmiellus</taxon>
    </lineage>
</organism>
<sequence>MDILLIAAYHPQTKLSRYGGWIPTSRIIHHSFINHQLKLARSPMSTNQPHKEAVANFEIAIKADKEMVKLFDKIFKQAAPENKIKSFDQLLYALDPIIDAPPAFHITTDDEGNPIGEPIGVPIYLLFDLLSNTGAAHQLFQMNAFNSTLKDLLDNWGGYLKTTDSTKTLTNTEEGWFGKVGLESLEDKGRGIFNDTYFCPNPTAVNRGYGSWDEFFTRKFNEDVRPIIRPDPDPQRIIYSACESTPYRIAYKVKDHDRFWLKEQEYSIYDMLGGDSEAAGKFAGGTVYQAFLSPQDYHRWHAPIDGTIVRAETLPGTYYAVLPDKGAEIGDPDLKPGEPYGALIRSQAWITQASARAIIYIQAENEDLGLVAFIGVGMAEVSTCEITVQKGQAVKVGDELGMFHFGGSSHTLIFGPQVDVTFAREVVIDKHVKVNSVLAQVSKPFF</sequence>
<dbReference type="Pfam" id="PF02666">
    <property type="entry name" value="PS_Dcarbxylase"/>
    <property type="match status" value="1"/>
</dbReference>
<protein>
    <recommendedName>
        <fullName evidence="3">L-tryptophan decarboxylase PsiD-like domain-containing protein</fullName>
    </recommendedName>
</protein>
<evidence type="ECO:0000313" key="4">
    <source>
        <dbReference type="EMBL" id="KAK7464209.1"/>
    </source>
</evidence>
<dbReference type="Pfam" id="PF12588">
    <property type="entry name" value="PSDC"/>
    <property type="match status" value="1"/>
</dbReference>
<keyword evidence="5" id="KW-1185">Reference proteome</keyword>
<gene>
    <name evidence="4" type="ORF">VKT23_006375</name>
</gene>
<keyword evidence="1" id="KW-0210">Decarboxylase</keyword>
<name>A0ABR1JN92_9AGAR</name>
<dbReference type="EMBL" id="JBANRG010000008">
    <property type="protein sequence ID" value="KAK7464209.1"/>
    <property type="molecule type" value="Genomic_DNA"/>
</dbReference>